<reference evidence="5 6" key="1">
    <citation type="journal article" date="2020" name="Elife">
        <title>Loss of centromere function drives karyotype evolution in closely related Malassezia species.</title>
        <authorList>
            <person name="Sankaranarayanan S.R."/>
            <person name="Ianiri G."/>
            <person name="Coelho M.A."/>
            <person name="Reza M.H."/>
            <person name="Thimmappa B.C."/>
            <person name="Ganguly P."/>
            <person name="Vadnala R.N."/>
            <person name="Sun S."/>
            <person name="Siddharthan R."/>
            <person name="Tellgren-Roth C."/>
            <person name="Dawson T.L."/>
            <person name="Heitman J."/>
            <person name="Sanyal K."/>
        </authorList>
    </citation>
    <scope>NUCLEOTIDE SEQUENCE [LARGE SCALE GENOMIC DNA]</scope>
    <source>
        <strain evidence="5">CBS14141</strain>
    </source>
</reference>
<evidence type="ECO:0000256" key="1">
    <source>
        <dbReference type="ARBA" id="ARBA00004123"/>
    </source>
</evidence>
<feature type="compositionally biased region" description="Basic and acidic residues" evidence="3">
    <location>
        <begin position="145"/>
        <end position="155"/>
    </location>
</feature>
<dbReference type="Proteomes" id="UP000818624">
    <property type="component" value="Chromosome 2"/>
</dbReference>
<dbReference type="PROSITE" id="PS50304">
    <property type="entry name" value="TUDOR"/>
    <property type="match status" value="1"/>
</dbReference>
<accession>A0ABY8ENK9</accession>
<feature type="domain" description="Tudor" evidence="4">
    <location>
        <begin position="65"/>
        <end position="127"/>
    </location>
</feature>
<dbReference type="SUPFAM" id="SSF63748">
    <property type="entry name" value="Tudor/PWWP/MBT"/>
    <property type="match status" value="1"/>
</dbReference>
<feature type="compositionally biased region" description="Low complexity" evidence="3">
    <location>
        <begin position="126"/>
        <end position="144"/>
    </location>
</feature>
<evidence type="ECO:0000313" key="5">
    <source>
        <dbReference type="EMBL" id="WFD47099.1"/>
    </source>
</evidence>
<keyword evidence="6" id="KW-1185">Reference proteome</keyword>
<gene>
    <name evidence="5" type="ORF">GLX27_001745</name>
</gene>
<comment type="subcellular location">
    <subcellularLocation>
        <location evidence="1">Nucleus</location>
    </subcellularLocation>
</comment>
<dbReference type="InterPro" id="IPR002999">
    <property type="entry name" value="Tudor"/>
</dbReference>
<name>A0ABY8ENK9_MALFU</name>
<dbReference type="PANTHER" id="PTHR46297">
    <property type="entry name" value="ZINC FINGER CCCH-TYPE WITH G PATCH DOMAIN-CONTAINING PROTEIN"/>
    <property type="match status" value="1"/>
</dbReference>
<dbReference type="EMBL" id="CP046235">
    <property type="protein sequence ID" value="WFD47099.1"/>
    <property type="molecule type" value="Genomic_DNA"/>
</dbReference>
<dbReference type="Gene3D" id="2.30.30.140">
    <property type="match status" value="1"/>
</dbReference>
<keyword evidence="2" id="KW-0539">Nucleus</keyword>
<organism evidence="5 6">
    <name type="scientific">Malassezia furfur</name>
    <name type="common">Pityriasis versicolor infection agent</name>
    <name type="synonym">Pityrosporum furfur</name>
    <dbReference type="NCBI Taxonomy" id="55194"/>
    <lineage>
        <taxon>Eukaryota</taxon>
        <taxon>Fungi</taxon>
        <taxon>Dikarya</taxon>
        <taxon>Basidiomycota</taxon>
        <taxon>Ustilaginomycotina</taxon>
        <taxon>Malasseziomycetes</taxon>
        <taxon>Malasseziales</taxon>
        <taxon>Malasseziaceae</taxon>
        <taxon>Malassezia</taxon>
    </lineage>
</organism>
<proteinExistence type="predicted"/>
<feature type="compositionally biased region" description="Basic and acidic residues" evidence="3">
    <location>
        <begin position="164"/>
        <end position="177"/>
    </location>
</feature>
<evidence type="ECO:0000313" key="6">
    <source>
        <dbReference type="Proteomes" id="UP000818624"/>
    </source>
</evidence>
<evidence type="ECO:0000259" key="4">
    <source>
        <dbReference type="PROSITE" id="PS50304"/>
    </source>
</evidence>
<protein>
    <recommendedName>
        <fullName evidence="4">Tudor domain-containing protein</fullName>
    </recommendedName>
</protein>
<evidence type="ECO:0000256" key="3">
    <source>
        <dbReference type="SAM" id="MobiDB-lite"/>
    </source>
</evidence>
<feature type="region of interest" description="Disordered" evidence="3">
    <location>
        <begin position="123"/>
        <end position="206"/>
    </location>
</feature>
<sequence length="206" mass="22411">MDAAELRTYEFQLGQVEAALQAEPDNAELVSLRDELTNLIQLTKSLAAADAPPAASAAPAEAAPAFRTGDEVMARHEADGKWYPARIASVTNAGEHAVYSVIYTKTRTTETLRGADLRVRKADPNAPAARPAKTAAKAQAQRMMTNDERARERERKKARKEKKLAREAEKNKVHADKQAAWQQFAAKGVRGLNKGYPGAGSSRTSK</sequence>
<evidence type="ECO:0000256" key="2">
    <source>
        <dbReference type="ARBA" id="ARBA00023242"/>
    </source>
</evidence>